<name>A0A4R1MZ10_9FIRM</name>
<organism evidence="3 4">
    <name type="scientific">Natranaerovirga hydrolytica</name>
    <dbReference type="NCBI Taxonomy" id="680378"/>
    <lineage>
        <taxon>Bacteria</taxon>
        <taxon>Bacillati</taxon>
        <taxon>Bacillota</taxon>
        <taxon>Clostridia</taxon>
        <taxon>Lachnospirales</taxon>
        <taxon>Natranaerovirgaceae</taxon>
        <taxon>Natranaerovirga</taxon>
    </lineage>
</organism>
<proteinExistence type="predicted"/>
<dbReference type="Proteomes" id="UP000294545">
    <property type="component" value="Unassembled WGS sequence"/>
</dbReference>
<reference evidence="3 4" key="1">
    <citation type="submission" date="2019-03" db="EMBL/GenBank/DDBJ databases">
        <title>Genomic Encyclopedia of Type Strains, Phase IV (KMG-IV): sequencing the most valuable type-strain genomes for metagenomic binning, comparative biology and taxonomic classification.</title>
        <authorList>
            <person name="Goeker M."/>
        </authorList>
    </citation>
    <scope>NUCLEOTIDE SEQUENCE [LARGE SCALE GENOMIC DNA]</scope>
    <source>
        <strain evidence="3 4">DSM 24176</strain>
    </source>
</reference>
<sequence length="233" mass="25406">MKKISVILVVVMLFSAMTLVATADSVFETVTATLRGDIKIVINGEEFNPKDAVGNDITPVVIDGSTYLPVRAISEAVDLPVNWDGETNTVSLGTTSVSKSIANFDVSGSSRVSKVIDKSRLVFEVGDVITEEKQFDFALQVDTVNSASKNFTVTLDNGYSYFSTIIASEVDTNVDIVIKNDEDMVLFQTKLEPEEIVQIKDIELYNADVLKIEVNGRISGNNGNVFLLDPVVR</sequence>
<feature type="chain" id="PRO_5020849029" evidence="1">
    <location>
        <begin position="24"/>
        <end position="233"/>
    </location>
</feature>
<evidence type="ECO:0000313" key="4">
    <source>
        <dbReference type="Proteomes" id="UP000294545"/>
    </source>
</evidence>
<keyword evidence="4" id="KW-1185">Reference proteome</keyword>
<dbReference type="SUPFAM" id="SSF55383">
    <property type="entry name" value="Copper amine oxidase, domain N"/>
    <property type="match status" value="1"/>
</dbReference>
<comment type="caution">
    <text evidence="3">The sequence shown here is derived from an EMBL/GenBank/DDBJ whole genome shotgun (WGS) entry which is preliminary data.</text>
</comment>
<evidence type="ECO:0000313" key="3">
    <source>
        <dbReference type="EMBL" id="TCK98558.1"/>
    </source>
</evidence>
<dbReference type="InterPro" id="IPR036582">
    <property type="entry name" value="Mao_N_sf"/>
</dbReference>
<dbReference type="AlphaFoldDB" id="A0A4R1MZ10"/>
<dbReference type="InterPro" id="IPR012854">
    <property type="entry name" value="Cu_amine_oxidase-like_N"/>
</dbReference>
<gene>
    <name evidence="3" type="ORF">EDC19_0988</name>
</gene>
<keyword evidence="1" id="KW-0732">Signal</keyword>
<feature type="domain" description="Copper amine oxidase-like N-terminal" evidence="2">
    <location>
        <begin position="38"/>
        <end position="91"/>
    </location>
</feature>
<dbReference type="RefSeq" id="WP_165868508.1">
    <property type="nucleotide sequence ID" value="NZ_SMGQ01000011.1"/>
</dbReference>
<evidence type="ECO:0000256" key="1">
    <source>
        <dbReference type="SAM" id="SignalP"/>
    </source>
</evidence>
<dbReference type="Pfam" id="PF07833">
    <property type="entry name" value="Cu_amine_oxidN1"/>
    <property type="match status" value="1"/>
</dbReference>
<dbReference type="EMBL" id="SMGQ01000011">
    <property type="protein sequence ID" value="TCK98558.1"/>
    <property type="molecule type" value="Genomic_DNA"/>
</dbReference>
<feature type="signal peptide" evidence="1">
    <location>
        <begin position="1"/>
        <end position="23"/>
    </location>
</feature>
<evidence type="ECO:0000259" key="2">
    <source>
        <dbReference type="Pfam" id="PF07833"/>
    </source>
</evidence>
<accession>A0A4R1MZ10</accession>
<protein>
    <submittedName>
        <fullName evidence="3">Copper amine oxidase-like protein</fullName>
    </submittedName>
</protein>